<dbReference type="UniPathway" id="UPA00343"/>
<dbReference type="GO" id="GO:0009254">
    <property type="term" value="P:peptidoglycan turnover"/>
    <property type="evidence" value="ECO:0007669"/>
    <property type="project" value="UniProtKB-UniRule"/>
</dbReference>
<dbReference type="InterPro" id="IPR005338">
    <property type="entry name" value="Anhydro_N_Ac-Mur_kinase"/>
</dbReference>
<evidence type="ECO:0000313" key="3">
    <source>
        <dbReference type="Proteomes" id="UP000256488"/>
    </source>
</evidence>
<evidence type="ECO:0000313" key="2">
    <source>
        <dbReference type="EMBL" id="RFA34070.1"/>
    </source>
</evidence>
<dbReference type="GO" id="GO:0006040">
    <property type="term" value="P:amino sugar metabolic process"/>
    <property type="evidence" value="ECO:0007669"/>
    <property type="project" value="InterPro"/>
</dbReference>
<comment type="similarity">
    <text evidence="1">Belongs to the anhydro-N-acetylmuramic acid kinase family.</text>
</comment>
<comment type="caution">
    <text evidence="2">The sequence shown here is derived from an EMBL/GenBank/DDBJ whole genome shotgun (WGS) entry which is preliminary data.</text>
</comment>
<name>A0A3E0WM72_9BACI</name>
<feature type="binding site" evidence="1">
    <location>
        <begin position="19"/>
        <end position="26"/>
    </location>
    <ligand>
        <name>ATP</name>
        <dbReference type="ChEBI" id="CHEBI:30616"/>
    </ligand>
</feature>
<dbReference type="EC" id="2.7.1.170" evidence="1"/>
<dbReference type="PANTHER" id="PTHR30605:SF0">
    <property type="entry name" value="ANHYDRO-N-ACETYLMURAMIC ACID KINASE"/>
    <property type="match status" value="1"/>
</dbReference>
<dbReference type="AlphaFoldDB" id="A0A3E0WM72"/>
<dbReference type="NCBIfam" id="NF007148">
    <property type="entry name" value="PRK09585.3-2"/>
    <property type="match status" value="1"/>
</dbReference>
<dbReference type="SUPFAM" id="SSF53067">
    <property type="entry name" value="Actin-like ATPase domain"/>
    <property type="match status" value="1"/>
</dbReference>
<sequence length="393" mass="42842">MEMLESGASSNIVIGLMSGTSLDGIDAAIVKINEDHALNFELLHFASFSYSKEMKERISNMCNPETVRIEEISSMNMYLGKLFADASKQVMEDARLSSEQILLISSHGQTIYHQPEPKEIEGNKVVSTLQIGDIGMIAELTGITTIGDFRTRDMAAGGQGAPLVPYTDYKLYRKEEYGRALVNIGGISNVTILPKGCKEADVLAYDTGPGNMIMDAFTSLATNGVQNYDENGAIAAKGTVNETWLSQLLDHPYFHLTAPKSTGRELFGEAYSNQLWLEAERLQIDNDDKVATVTALTAKTIALEINKYIASASLKEVFISGGGRYNKTLLTLISKYLSKDVIVCGTDKIGMPADAKEAISFALLGYQCYKQRTNNLPAATGAKKPVVMGKISW</sequence>
<accession>A0A3E0WM72</accession>
<dbReference type="PANTHER" id="PTHR30605">
    <property type="entry name" value="ANHYDRO-N-ACETYLMURAMIC ACID KINASE"/>
    <property type="match status" value="1"/>
</dbReference>
<dbReference type="GO" id="GO:0016301">
    <property type="term" value="F:kinase activity"/>
    <property type="evidence" value="ECO:0007669"/>
    <property type="project" value="UniProtKB-KW"/>
</dbReference>
<keyword evidence="1" id="KW-0119">Carbohydrate metabolism</keyword>
<dbReference type="UniPathway" id="UPA00544"/>
<dbReference type="Pfam" id="PF03702">
    <property type="entry name" value="AnmK"/>
    <property type="match status" value="1"/>
</dbReference>
<dbReference type="EMBL" id="NFZX01000027">
    <property type="protein sequence ID" value="RFA34070.1"/>
    <property type="molecule type" value="Genomic_DNA"/>
</dbReference>
<organism evidence="2 3">
    <name type="scientific">Virgibacillus dokdonensis</name>
    <dbReference type="NCBI Taxonomy" id="302167"/>
    <lineage>
        <taxon>Bacteria</taxon>
        <taxon>Bacillati</taxon>
        <taxon>Bacillota</taxon>
        <taxon>Bacilli</taxon>
        <taxon>Bacillales</taxon>
        <taxon>Bacillaceae</taxon>
        <taxon>Virgibacillus</taxon>
    </lineage>
</organism>
<comment type="function">
    <text evidence="1">Catalyzes the specific phosphorylation of 1,6-anhydro-N-acetylmuramic acid (anhMurNAc) with the simultaneous cleavage of the 1,6-anhydro ring, generating MurNAc-6-P. Is required for the utilization of anhMurNAc either imported from the medium or derived from its own cell wall murein, and thus plays a role in cell wall recycling.</text>
</comment>
<gene>
    <name evidence="1" type="primary">anmK</name>
    <name evidence="2" type="ORF">CAI16_12675</name>
</gene>
<dbReference type="Gene3D" id="3.30.420.40">
    <property type="match status" value="2"/>
</dbReference>
<dbReference type="HAMAP" id="MF_01270">
    <property type="entry name" value="AnhMurNAc_kinase"/>
    <property type="match status" value="1"/>
</dbReference>
<dbReference type="Proteomes" id="UP000256488">
    <property type="component" value="Unassembled WGS sequence"/>
</dbReference>
<dbReference type="GO" id="GO:0005524">
    <property type="term" value="F:ATP binding"/>
    <property type="evidence" value="ECO:0007669"/>
    <property type="project" value="UniProtKB-UniRule"/>
</dbReference>
<proteinExistence type="inferred from homology"/>
<protein>
    <recommendedName>
        <fullName evidence="1">Anhydro-N-acetylmuramic acid kinase</fullName>
        <ecNumber evidence="1">2.7.1.170</ecNumber>
    </recommendedName>
    <alternativeName>
        <fullName evidence="1">AnhMurNAc kinase</fullName>
    </alternativeName>
</protein>
<dbReference type="CDD" id="cd24050">
    <property type="entry name" value="ASKHA_NBD_ANMK"/>
    <property type="match status" value="1"/>
</dbReference>
<comment type="pathway">
    <text evidence="1">Amino-sugar metabolism; 1,6-anhydro-N-acetylmuramate degradation.</text>
</comment>
<dbReference type="GO" id="GO:0097175">
    <property type="term" value="P:1,6-anhydro-N-acetyl-beta-muramic acid catabolic process"/>
    <property type="evidence" value="ECO:0007669"/>
    <property type="project" value="UniProtKB-UniRule"/>
</dbReference>
<comment type="pathway">
    <text evidence="1">Cell wall biogenesis; peptidoglycan recycling.</text>
</comment>
<keyword evidence="1 2" id="KW-0418">Kinase</keyword>
<reference evidence="2 3" key="1">
    <citation type="submission" date="2017-05" db="EMBL/GenBank/DDBJ databases">
        <title>Virgibacillus sp. AK90 isolated from a saltern of Kakinada, India.</title>
        <authorList>
            <person name="Gupta V."/>
            <person name="Sidhu C."/>
            <person name="Korpole S."/>
            <person name="Pinnaka A.K."/>
        </authorList>
    </citation>
    <scope>NUCLEOTIDE SEQUENCE [LARGE SCALE GENOMIC DNA]</scope>
    <source>
        <strain evidence="2 3">AK90</strain>
    </source>
</reference>
<keyword evidence="1" id="KW-0067">ATP-binding</keyword>
<dbReference type="GO" id="GO:0016773">
    <property type="term" value="F:phosphotransferase activity, alcohol group as acceptor"/>
    <property type="evidence" value="ECO:0007669"/>
    <property type="project" value="UniProtKB-UniRule"/>
</dbReference>
<dbReference type="NCBIfam" id="NF007139">
    <property type="entry name" value="PRK09585.1-3"/>
    <property type="match status" value="1"/>
</dbReference>
<keyword evidence="1" id="KW-0547">Nucleotide-binding</keyword>
<comment type="catalytic activity">
    <reaction evidence="1">
        <text>1,6-anhydro-N-acetyl-beta-muramate + ATP + H2O = N-acetyl-D-muramate 6-phosphate + ADP + H(+)</text>
        <dbReference type="Rhea" id="RHEA:24952"/>
        <dbReference type="ChEBI" id="CHEBI:15377"/>
        <dbReference type="ChEBI" id="CHEBI:15378"/>
        <dbReference type="ChEBI" id="CHEBI:30616"/>
        <dbReference type="ChEBI" id="CHEBI:58690"/>
        <dbReference type="ChEBI" id="CHEBI:58722"/>
        <dbReference type="ChEBI" id="CHEBI:456216"/>
        <dbReference type="EC" id="2.7.1.170"/>
    </reaction>
</comment>
<evidence type="ECO:0000256" key="1">
    <source>
        <dbReference type="HAMAP-Rule" id="MF_01270"/>
    </source>
</evidence>
<dbReference type="InterPro" id="IPR043129">
    <property type="entry name" value="ATPase_NBD"/>
</dbReference>
<keyword evidence="1" id="KW-0808">Transferase</keyword>